<name>A0A3M7QUX0_BRAPC</name>
<keyword evidence="3" id="KW-1185">Reference proteome</keyword>
<evidence type="ECO:0000313" key="2">
    <source>
        <dbReference type="EMBL" id="RNA15083.1"/>
    </source>
</evidence>
<reference evidence="2 3" key="1">
    <citation type="journal article" date="2018" name="Sci. Rep.">
        <title>Genomic signatures of local adaptation to the degree of environmental predictability in rotifers.</title>
        <authorList>
            <person name="Franch-Gras L."/>
            <person name="Hahn C."/>
            <person name="Garcia-Roger E.M."/>
            <person name="Carmona M.J."/>
            <person name="Serra M."/>
            <person name="Gomez A."/>
        </authorList>
    </citation>
    <scope>NUCLEOTIDE SEQUENCE [LARGE SCALE GENOMIC DNA]</scope>
    <source>
        <strain evidence="2">HYR1</strain>
    </source>
</reference>
<gene>
    <name evidence="2" type="ORF">BpHYR1_027690</name>
</gene>
<dbReference type="Proteomes" id="UP000276133">
    <property type="component" value="Unassembled WGS sequence"/>
</dbReference>
<protein>
    <submittedName>
        <fullName evidence="2">Uncharacterized protein</fullName>
    </submittedName>
</protein>
<evidence type="ECO:0000256" key="1">
    <source>
        <dbReference type="SAM" id="MobiDB-lite"/>
    </source>
</evidence>
<accession>A0A3M7QUX0</accession>
<comment type="caution">
    <text evidence="2">The sequence shown here is derived from an EMBL/GenBank/DDBJ whole genome shotgun (WGS) entry which is preliminary data.</text>
</comment>
<evidence type="ECO:0000313" key="3">
    <source>
        <dbReference type="Proteomes" id="UP000276133"/>
    </source>
</evidence>
<organism evidence="2 3">
    <name type="scientific">Brachionus plicatilis</name>
    <name type="common">Marine rotifer</name>
    <name type="synonym">Brachionus muelleri</name>
    <dbReference type="NCBI Taxonomy" id="10195"/>
    <lineage>
        <taxon>Eukaryota</taxon>
        <taxon>Metazoa</taxon>
        <taxon>Spiralia</taxon>
        <taxon>Gnathifera</taxon>
        <taxon>Rotifera</taxon>
        <taxon>Eurotatoria</taxon>
        <taxon>Monogononta</taxon>
        <taxon>Pseudotrocha</taxon>
        <taxon>Ploima</taxon>
        <taxon>Brachionidae</taxon>
        <taxon>Brachionus</taxon>
    </lineage>
</organism>
<dbReference type="AlphaFoldDB" id="A0A3M7QUX0"/>
<feature type="compositionally biased region" description="Polar residues" evidence="1">
    <location>
        <begin position="85"/>
        <end position="97"/>
    </location>
</feature>
<sequence>MARNAFVYSGNFEQSRYDYLVKELFITGLSEKAEFWRVDISNSQTCPETYDLVDQTYDRLKILNKNQHNPLDTEKTGDHKRKNQMNESIPTISEQVEPSTLQESRNYVCTVENQLISYQTAI</sequence>
<dbReference type="EMBL" id="REGN01005049">
    <property type="protein sequence ID" value="RNA15083.1"/>
    <property type="molecule type" value="Genomic_DNA"/>
</dbReference>
<proteinExistence type="predicted"/>
<feature type="region of interest" description="Disordered" evidence="1">
    <location>
        <begin position="65"/>
        <end position="97"/>
    </location>
</feature>